<dbReference type="EMBL" id="FWFV01000009">
    <property type="protein sequence ID" value="SLN61326.1"/>
    <property type="molecule type" value="Genomic_DNA"/>
</dbReference>
<reference evidence="2 3" key="1">
    <citation type="submission" date="2017-03" db="EMBL/GenBank/DDBJ databases">
        <authorList>
            <person name="Afonso C.L."/>
            <person name="Miller P.J."/>
            <person name="Scott M.A."/>
            <person name="Spackman E."/>
            <person name="Goraichik I."/>
            <person name="Dimitrov K.M."/>
            <person name="Suarez D.L."/>
            <person name="Swayne D.E."/>
        </authorList>
    </citation>
    <scope>NUCLEOTIDE SEQUENCE [LARGE SCALE GENOMIC DNA]</scope>
    <source>
        <strain evidence="2 3">CECT 7066</strain>
    </source>
</reference>
<proteinExistence type="predicted"/>
<organism evidence="2 3">
    <name type="scientific">Palleronia marisminoris</name>
    <dbReference type="NCBI Taxonomy" id="315423"/>
    <lineage>
        <taxon>Bacteria</taxon>
        <taxon>Pseudomonadati</taxon>
        <taxon>Pseudomonadota</taxon>
        <taxon>Alphaproteobacteria</taxon>
        <taxon>Rhodobacterales</taxon>
        <taxon>Roseobacteraceae</taxon>
        <taxon>Palleronia</taxon>
    </lineage>
</organism>
<sequence length="78" mass="8791">MQVVGRRFLRHPTGPRQLDPQGCVLYVGRMSAKKPSETEKSARETREDRLKAALKANIQRRKAQAKARASEAADEEQS</sequence>
<feature type="region of interest" description="Disordered" evidence="1">
    <location>
        <begin position="58"/>
        <end position="78"/>
    </location>
</feature>
<name>A0A1Y5TD79_9RHOB</name>
<dbReference type="STRING" id="315423.SAMN04488020_11021"/>
<evidence type="ECO:0000313" key="3">
    <source>
        <dbReference type="Proteomes" id="UP000193870"/>
    </source>
</evidence>
<keyword evidence="3" id="KW-1185">Reference proteome</keyword>
<feature type="region of interest" description="Disordered" evidence="1">
    <location>
        <begin position="1"/>
        <end position="21"/>
    </location>
</feature>
<gene>
    <name evidence="2" type="ORF">PAM7066_03057</name>
</gene>
<evidence type="ECO:0000256" key="1">
    <source>
        <dbReference type="SAM" id="MobiDB-lite"/>
    </source>
</evidence>
<dbReference type="Proteomes" id="UP000193870">
    <property type="component" value="Unassembled WGS sequence"/>
</dbReference>
<evidence type="ECO:0000313" key="2">
    <source>
        <dbReference type="EMBL" id="SLN61326.1"/>
    </source>
</evidence>
<dbReference type="AlphaFoldDB" id="A0A1Y5TD79"/>
<accession>A0A1Y5TD79</accession>
<protein>
    <submittedName>
        <fullName evidence="2">Uncharacterized protein</fullName>
    </submittedName>
</protein>